<dbReference type="Proteomes" id="UP000289497">
    <property type="component" value="Chromosome"/>
</dbReference>
<evidence type="ECO:0000313" key="3">
    <source>
        <dbReference type="EMBL" id="VEU76376.1"/>
    </source>
</evidence>
<dbReference type="KEGG" id="mcou:NCTC10179_00554"/>
<sequence length="473" mass="52071">MKKLFKTLTIFSATTLPVALAISCNKKEEQKTQNKKLSDYAKENPSWDDLKNYYLAFIDIIANSNPTDEQKASLSAEFQNYWQKQLTAKATQDPENYISKFIEILEEYKNLQTLTNKQKEGLGKFVDPTIAALRLLAQPTEPIDNTSNNSDTNSGDQSNTNGSTAEEPEQPSQPKQPAIEFTIANKDELLKHLEKATDSKPYISLYFNSSSNSYNFYQSDIALLTVPAGTPALSGMKSDGVSPTKGIKVYKGNFAFPEGTIDPVVVKEGYIVVQYVLDGQVYNVDLMISQKSTELNSNSDSNSETTNDSNNSASTDNSDATSDTNTTSDETGSSDNSTQTDETVETNSANEQEATIVFTPNSLDALKAYVAHKEKDPKNNVYFSISLSRGKLNEYYVYDKTYIGEKITFTIPERTTQLHGVSAKDGSISTKGLKVFIKSGSIGSEEVEVAPSTVKIQYSEDGETLHYATISLV</sequence>
<dbReference type="OrthoDB" id="403146at2"/>
<evidence type="ECO:0000256" key="2">
    <source>
        <dbReference type="SAM" id="SignalP"/>
    </source>
</evidence>
<organism evidence="3 4">
    <name type="scientific">Mycoplasmopsis columboralis</name>
    <dbReference type="NCBI Taxonomy" id="171282"/>
    <lineage>
        <taxon>Bacteria</taxon>
        <taxon>Bacillati</taxon>
        <taxon>Mycoplasmatota</taxon>
        <taxon>Mycoplasmoidales</taxon>
        <taxon>Metamycoplasmataceae</taxon>
        <taxon>Mycoplasmopsis</taxon>
    </lineage>
</organism>
<reference evidence="3 4" key="1">
    <citation type="submission" date="2019-01" db="EMBL/GenBank/DDBJ databases">
        <authorList>
            <consortium name="Pathogen Informatics"/>
        </authorList>
    </citation>
    <scope>NUCLEOTIDE SEQUENCE [LARGE SCALE GENOMIC DNA]</scope>
    <source>
        <strain evidence="3 4">NCTC10179</strain>
    </source>
</reference>
<dbReference type="EMBL" id="LR215039">
    <property type="protein sequence ID" value="VEU76376.1"/>
    <property type="molecule type" value="Genomic_DNA"/>
</dbReference>
<dbReference type="RefSeq" id="WP_036435097.1">
    <property type="nucleotide sequence ID" value="NZ_LR215039.1"/>
</dbReference>
<feature type="compositionally biased region" description="Polar residues" evidence="1">
    <location>
        <begin position="339"/>
        <end position="356"/>
    </location>
</feature>
<keyword evidence="2" id="KW-0732">Signal</keyword>
<evidence type="ECO:0008006" key="5">
    <source>
        <dbReference type="Google" id="ProtNLM"/>
    </source>
</evidence>
<dbReference type="AlphaFoldDB" id="A0A449B720"/>
<feature type="compositionally biased region" description="Low complexity" evidence="1">
    <location>
        <begin position="296"/>
        <end position="338"/>
    </location>
</feature>
<keyword evidence="4" id="KW-1185">Reference proteome</keyword>
<evidence type="ECO:0000313" key="4">
    <source>
        <dbReference type="Proteomes" id="UP000289497"/>
    </source>
</evidence>
<feature type="signal peptide" evidence="2">
    <location>
        <begin position="1"/>
        <end position="21"/>
    </location>
</feature>
<accession>A0A449B720</accession>
<feature type="region of interest" description="Disordered" evidence="1">
    <location>
        <begin position="293"/>
        <end position="356"/>
    </location>
</feature>
<evidence type="ECO:0000256" key="1">
    <source>
        <dbReference type="SAM" id="MobiDB-lite"/>
    </source>
</evidence>
<gene>
    <name evidence="3" type="ORF">NCTC10179_00554</name>
</gene>
<feature type="compositionally biased region" description="Low complexity" evidence="1">
    <location>
        <begin position="144"/>
        <end position="161"/>
    </location>
</feature>
<proteinExistence type="predicted"/>
<dbReference type="PROSITE" id="PS51257">
    <property type="entry name" value="PROKAR_LIPOPROTEIN"/>
    <property type="match status" value="1"/>
</dbReference>
<feature type="chain" id="PRO_5019474183" description="Lipoprotein" evidence="2">
    <location>
        <begin position="22"/>
        <end position="473"/>
    </location>
</feature>
<protein>
    <recommendedName>
        <fullName evidence="5">Lipoprotein</fullName>
    </recommendedName>
</protein>
<feature type="region of interest" description="Disordered" evidence="1">
    <location>
        <begin position="139"/>
        <end position="175"/>
    </location>
</feature>
<name>A0A449B720_9BACT</name>